<keyword evidence="3" id="KW-1003">Cell membrane</keyword>
<feature type="transmembrane region" description="Helical" evidence="7">
    <location>
        <begin position="130"/>
        <end position="149"/>
    </location>
</feature>
<proteinExistence type="inferred from homology"/>
<evidence type="ECO:0000256" key="5">
    <source>
        <dbReference type="ARBA" id="ARBA00022989"/>
    </source>
</evidence>
<feature type="transmembrane region" description="Helical" evidence="7">
    <location>
        <begin position="46"/>
        <end position="66"/>
    </location>
</feature>
<feature type="transmembrane region" description="Helical" evidence="7">
    <location>
        <begin position="73"/>
        <end position="90"/>
    </location>
</feature>
<evidence type="ECO:0000256" key="6">
    <source>
        <dbReference type="ARBA" id="ARBA00023136"/>
    </source>
</evidence>
<comment type="subcellular location">
    <subcellularLocation>
        <location evidence="1">Cell membrane</location>
        <topology evidence="1">Multi-pass membrane protein</topology>
    </subcellularLocation>
</comment>
<gene>
    <name evidence="8" type="ORF">KHU32_16935</name>
</gene>
<sequence length="261" mass="26487">MSVSGEVALLAALPGLAFHAALLLCRMGAAVMLLPGVGEAEIPTTVRLALALGLVFALLPPLSPGLPDLPAEVSGLLVLIVGEVLSGVWLGGLARILVMALSQAGQVVSLMIGLASPLQGDLVPGSGMTALARMLSLATAALMLATGLFEIPLRALANSYGVLPPGGVWPGGASAEEMARTVGDSLSLAMQLAAPFLVAAIFFNAGLGLISRIAPHAQIFVLGSPAQILGGLLLMFLLLPSLLNVWARGLNEGFLRLPGID</sequence>
<evidence type="ECO:0000256" key="7">
    <source>
        <dbReference type="SAM" id="Phobius"/>
    </source>
</evidence>
<evidence type="ECO:0000256" key="4">
    <source>
        <dbReference type="ARBA" id="ARBA00022692"/>
    </source>
</evidence>
<dbReference type="PANTHER" id="PTHR30065">
    <property type="entry name" value="FLAGELLAR BIOSYNTHETIC PROTEIN FLIR"/>
    <property type="match status" value="1"/>
</dbReference>
<keyword evidence="8" id="KW-0966">Cell projection</keyword>
<keyword evidence="8" id="KW-0282">Flagellum</keyword>
<reference evidence="8 9" key="1">
    <citation type="submission" date="2021-05" db="EMBL/GenBank/DDBJ databases">
        <title>Roseococcus sp. XZZS9, whole genome shotgun sequencing project.</title>
        <authorList>
            <person name="Zhao G."/>
            <person name="Shen L."/>
        </authorList>
    </citation>
    <scope>NUCLEOTIDE SEQUENCE [LARGE SCALE GENOMIC DNA]</scope>
    <source>
        <strain evidence="8 9">XZZS9</strain>
    </source>
</reference>
<feature type="transmembrane region" description="Helical" evidence="7">
    <location>
        <begin position="219"/>
        <end position="239"/>
    </location>
</feature>
<dbReference type="Proteomes" id="UP000766336">
    <property type="component" value="Unassembled WGS sequence"/>
</dbReference>
<comment type="caution">
    <text evidence="8">The sequence shown here is derived from an EMBL/GenBank/DDBJ whole genome shotgun (WGS) entry which is preliminary data.</text>
</comment>
<evidence type="ECO:0000256" key="3">
    <source>
        <dbReference type="ARBA" id="ARBA00022475"/>
    </source>
</evidence>
<keyword evidence="4 7" id="KW-0812">Transmembrane</keyword>
<keyword evidence="6 7" id="KW-0472">Membrane</keyword>
<dbReference type="RefSeq" id="WP_213671331.1">
    <property type="nucleotide sequence ID" value="NZ_JAHCDA010000003.1"/>
</dbReference>
<keyword evidence="8" id="KW-0969">Cilium</keyword>
<keyword evidence="5 7" id="KW-1133">Transmembrane helix</keyword>
<dbReference type="InterPro" id="IPR002010">
    <property type="entry name" value="T3SS_IM_R"/>
</dbReference>
<protein>
    <submittedName>
        <fullName evidence="8">Flagellar biosynthetic protein FliR</fullName>
    </submittedName>
</protein>
<accession>A0ABS5QG18</accession>
<dbReference type="PRINTS" id="PR00953">
    <property type="entry name" value="TYPE3IMRPROT"/>
</dbReference>
<evidence type="ECO:0000256" key="2">
    <source>
        <dbReference type="ARBA" id="ARBA00009772"/>
    </source>
</evidence>
<evidence type="ECO:0000256" key="1">
    <source>
        <dbReference type="ARBA" id="ARBA00004651"/>
    </source>
</evidence>
<evidence type="ECO:0000313" key="9">
    <source>
        <dbReference type="Proteomes" id="UP000766336"/>
    </source>
</evidence>
<keyword evidence="9" id="KW-1185">Reference proteome</keyword>
<name>A0ABS5QG18_9PROT</name>
<organism evidence="8 9">
    <name type="scientific">Roseococcus pinisoli</name>
    <dbReference type="NCBI Taxonomy" id="2835040"/>
    <lineage>
        <taxon>Bacteria</taxon>
        <taxon>Pseudomonadati</taxon>
        <taxon>Pseudomonadota</taxon>
        <taxon>Alphaproteobacteria</taxon>
        <taxon>Acetobacterales</taxon>
        <taxon>Roseomonadaceae</taxon>
        <taxon>Roseococcus</taxon>
    </lineage>
</organism>
<comment type="similarity">
    <text evidence="2">Belongs to the FliR/MopE/SpaR family.</text>
</comment>
<dbReference type="PANTHER" id="PTHR30065:SF8">
    <property type="entry name" value="FLAGELLAR BIOSYNTHETIC PROTEIN FLIR"/>
    <property type="match status" value="1"/>
</dbReference>
<feature type="transmembrane region" description="Helical" evidence="7">
    <location>
        <begin position="188"/>
        <end position="207"/>
    </location>
</feature>
<dbReference type="Pfam" id="PF01311">
    <property type="entry name" value="Bac_export_1"/>
    <property type="match status" value="1"/>
</dbReference>
<dbReference type="EMBL" id="JAHCDA010000003">
    <property type="protein sequence ID" value="MBS7812639.1"/>
    <property type="molecule type" value="Genomic_DNA"/>
</dbReference>
<evidence type="ECO:0000313" key="8">
    <source>
        <dbReference type="EMBL" id="MBS7812639.1"/>
    </source>
</evidence>